<evidence type="ECO:0000256" key="12">
    <source>
        <dbReference type="ARBA" id="ARBA00023137"/>
    </source>
</evidence>
<feature type="domain" description="Ig-like" evidence="27">
    <location>
        <begin position="557"/>
        <end position="645"/>
    </location>
</feature>
<evidence type="ECO:0000256" key="3">
    <source>
        <dbReference type="ARBA" id="ARBA00022475"/>
    </source>
</evidence>
<dbReference type="PIRSF" id="PIRSF000615">
    <property type="entry name" value="TyrPK_CSF1-R"/>
    <property type="match status" value="1"/>
</dbReference>
<dbReference type="PANTHER" id="PTHR24416">
    <property type="entry name" value="TYROSINE-PROTEIN KINASE RECEPTOR"/>
    <property type="match status" value="1"/>
</dbReference>
<protein>
    <recommendedName>
        <fullName evidence="2">receptor protein-tyrosine kinase</fullName>
        <ecNumber evidence="2">2.7.10.1</ecNumber>
    </recommendedName>
</protein>
<dbReference type="GO" id="GO:0007169">
    <property type="term" value="P:cell surface receptor protein tyrosine kinase signaling pathway"/>
    <property type="evidence" value="ECO:0007669"/>
    <property type="project" value="InterPro"/>
</dbReference>
<dbReference type="GO" id="GO:0005524">
    <property type="term" value="F:ATP binding"/>
    <property type="evidence" value="ECO:0007669"/>
    <property type="project" value="UniProtKB-UniRule"/>
</dbReference>
<dbReference type="FunFam" id="1.10.510.10:FF:000373">
    <property type="entry name" value="Receptor protein-tyrosine kinase"/>
    <property type="match status" value="1"/>
</dbReference>
<dbReference type="PROSITE" id="PS00109">
    <property type="entry name" value="PROTEIN_KINASE_TYR"/>
    <property type="match status" value="1"/>
</dbReference>
<comment type="caution">
    <text evidence="28">The sequence shown here is derived from an EMBL/GenBank/DDBJ whole genome shotgun (WGS) entry which is preliminary data.</text>
</comment>
<keyword evidence="12" id="KW-0829">Tyrosine-protein kinase</keyword>
<feature type="binding site" evidence="20">
    <location>
        <position position="1079"/>
    </location>
    <ligand>
        <name>Mg(2+)</name>
        <dbReference type="ChEBI" id="CHEBI:18420"/>
    </ligand>
</feature>
<evidence type="ECO:0000256" key="17">
    <source>
        <dbReference type="ARBA" id="ARBA00051243"/>
    </source>
</evidence>
<keyword evidence="25" id="KW-0732">Signal</keyword>
<dbReference type="InterPro" id="IPR013783">
    <property type="entry name" value="Ig-like_fold"/>
</dbReference>
<dbReference type="InterPro" id="IPR001245">
    <property type="entry name" value="Ser-Thr/Tyr_kinase_cat_dom"/>
</dbReference>
<feature type="binding site" evidence="19">
    <location>
        <position position="1078"/>
    </location>
    <ligand>
        <name>ATP</name>
        <dbReference type="ChEBI" id="CHEBI:30616"/>
    </ligand>
</feature>
<dbReference type="GO" id="GO:0043235">
    <property type="term" value="C:receptor complex"/>
    <property type="evidence" value="ECO:0007669"/>
    <property type="project" value="TreeGrafter"/>
</dbReference>
<accession>A0AAV7XWT7</accession>
<dbReference type="SMART" id="SM00409">
    <property type="entry name" value="IG"/>
    <property type="match status" value="5"/>
</dbReference>
<dbReference type="InterPro" id="IPR036179">
    <property type="entry name" value="Ig-like_dom_sf"/>
</dbReference>
<evidence type="ECO:0000256" key="13">
    <source>
        <dbReference type="ARBA" id="ARBA00023157"/>
    </source>
</evidence>
<feature type="binding site" evidence="20">
    <location>
        <position position="1092"/>
    </location>
    <ligand>
        <name>Mg(2+)</name>
        <dbReference type="ChEBI" id="CHEBI:18420"/>
    </ligand>
</feature>
<keyword evidence="3" id="KW-1003">Cell membrane</keyword>
<dbReference type="InterPro" id="IPR008266">
    <property type="entry name" value="Tyr_kinase_AS"/>
</dbReference>
<dbReference type="InterPro" id="IPR011009">
    <property type="entry name" value="Kinase-like_dom_sf"/>
</dbReference>
<feature type="signal peptide" evidence="25">
    <location>
        <begin position="1"/>
        <end position="41"/>
    </location>
</feature>
<dbReference type="SUPFAM" id="SSF56112">
    <property type="entry name" value="Protein kinase-like (PK-like)"/>
    <property type="match status" value="1"/>
</dbReference>
<dbReference type="PANTHER" id="PTHR24416:SF600">
    <property type="entry name" value="PDGF- AND VEGF-RECEPTOR RELATED, ISOFORM J"/>
    <property type="match status" value="1"/>
</dbReference>
<feature type="domain" description="Ig-like" evidence="27">
    <location>
        <begin position="243"/>
        <end position="335"/>
    </location>
</feature>
<dbReference type="InterPro" id="IPR017441">
    <property type="entry name" value="Protein_kinase_ATP_BS"/>
</dbReference>
<dbReference type="PROSITE" id="PS00107">
    <property type="entry name" value="PROTEIN_KINASE_ATP"/>
    <property type="match status" value="1"/>
</dbReference>
<evidence type="ECO:0000259" key="26">
    <source>
        <dbReference type="PROSITE" id="PS50011"/>
    </source>
</evidence>
<dbReference type="Proteomes" id="UP001075354">
    <property type="component" value="Chromosome 3"/>
</dbReference>
<feature type="transmembrane region" description="Helical" evidence="24">
    <location>
        <begin position="751"/>
        <end position="773"/>
    </location>
</feature>
<dbReference type="Gene3D" id="2.60.40.10">
    <property type="entry name" value="Immunoglobulins"/>
    <property type="match status" value="6"/>
</dbReference>
<dbReference type="SMART" id="SM00408">
    <property type="entry name" value="IGc2"/>
    <property type="match status" value="4"/>
</dbReference>
<evidence type="ECO:0000256" key="6">
    <source>
        <dbReference type="ARBA" id="ARBA00022692"/>
    </source>
</evidence>
<dbReference type="CDD" id="cd12087">
    <property type="entry name" value="TM_EGFR-like"/>
    <property type="match status" value="1"/>
</dbReference>
<evidence type="ECO:0000256" key="9">
    <source>
        <dbReference type="ARBA" id="ARBA00022840"/>
    </source>
</evidence>
<feature type="binding site" evidence="19 22">
    <location>
        <position position="861"/>
    </location>
    <ligand>
        <name>ATP</name>
        <dbReference type="ChEBI" id="CHEBI:30616"/>
    </ligand>
</feature>
<evidence type="ECO:0000256" key="2">
    <source>
        <dbReference type="ARBA" id="ARBA00011902"/>
    </source>
</evidence>
<evidence type="ECO:0000313" key="28">
    <source>
        <dbReference type="EMBL" id="KAJ1529690.1"/>
    </source>
</evidence>
<evidence type="ECO:0000256" key="18">
    <source>
        <dbReference type="PIRSR" id="PIRSR000615-1"/>
    </source>
</evidence>
<feature type="domain" description="Protein kinase" evidence="26">
    <location>
        <begin position="827"/>
        <end position="1210"/>
    </location>
</feature>
<evidence type="ECO:0000256" key="19">
    <source>
        <dbReference type="PIRSR" id="PIRSR000615-2"/>
    </source>
</evidence>
<sequence length="1480" mass="165256">MAATPTTTRRPRGRRTPPATPPLLQLLQLLVLLSAAAVASAAGRDLRRPHGRPRLDPEMEEYLLDPGDELSLRCQSPYPVRWEVPQEAKSAIEENRLYDGASDNPYRIYLKLPNLNYMQTGFYKCVDNATDDLEDGSRMAAIYVFVRDPNQLLAVEEDPVFLTFIEGGILTVPCRPTAPDIDVTLEKDDELVDNNDVTFDPKIGFVLRPPSVFEVKCTAKKGDITSERSFAVNMLSVGNVPTPLIKAPVHAILNSALTLHCSVPYIRDVSIDLQWNYPAGESPGRVIVGVLKEENGFAVRKLDIKRTLDIDDGEYTCTASNHDGSDKKFDRKYIRVLPPDASYINLTVQGNQTSITTRYSANESLNPVQWVVYYWAHPEPELIWRGPDEKEIINKNGFIVEKDNTSTWMKIEHPLIQDTGDYSLTAVNQGKRETVKLHLEVTGSLEPTLTIAPYYMFNTSTQIIYEVIANPLPVVTWYFRACKHQAGEDCTVRESDALDTSLSEEIALGKVRLQSNLTFHAVHSGNLKAVACHDVSPMDRKNNCPAIEKKIFVTDVPDKFKLGGPRITVEGEKVEFTCNASVHFYGPGMKWKFNNELILGNSSSYLTTMRITELSYQSTLVVRNVSKADRGTYMCEVDSDNQTISLNVMDLTKPRFENGTNLLGNEIPVTEQQFLTLFCIASGIPKPTIVWYKGKVKVKSDLISNDGTRLIIPQVKLEDEGEYSCEVSNRAGTIRRSTTLSLVGKPKGVNIGLIVGLSLFAVLLISVIVYLFVRVRREQKLRQELTKVGLMNFEEGAIANLNMDLGVEDQAELLPYDRSFEFSREKLKLGKTLGSGAFGVVVKAEAFGIVEGEPVTPVAVKMVKRTADSAIIKALASELKIMVHLGRHLNVVNLLGACTKGLNKMELLVIVEYCRYGNLHNYLMKHRNKFIDQIDPVTGLIDPTRGVEALAGLQNGRNRLNYAALSFSNSGHSDSFRGEQHFLDSKADYRSQSDSSENFATGATEATFVCMTPTAGEEGLLMSNNSAQPDWRSNYKGDYKGGVNPITTRDLLCYAFQVACGMEYLASRKVLHGDLAARNILLADNNIIKICDFGLAKSVYKDENYLKKENGPLPIKWMAIESIRDRIFSTQSDVWSFGIVVWEFFTLAKTPYTGMAADEHMYKKLEEGYRMEKPPYATDEIYTIMMDCWQARPILRPSFTELVHTLGSMLEDSVRKHYVDLNEPYVHMNNRWQSQAGHQDYLGMLNSPTYSNFVSPPLEEEEPQRYMNIPKGAPTVVADSNLPGYMTMKSPSPTDLNNVFSPTRPGSQGGNVFKFQTPPQGRRQLREAEVNDHVELRPMLSGGSRKSDSTSGHESDSDAMSQYTAVPSSRPVMPNFDGSRGSTLKPINQSKLPSFSNPSYSFAPDLVTSLDNYVNYPKQRNINNQKPLEVISNIPTPTFSTFGRKPIQDVKLPANYANIPAQRAPLALSEADFNEPAYVN</sequence>
<evidence type="ECO:0000313" key="29">
    <source>
        <dbReference type="Proteomes" id="UP001075354"/>
    </source>
</evidence>
<feature type="chain" id="PRO_5043316851" description="receptor protein-tyrosine kinase" evidence="25">
    <location>
        <begin position="42"/>
        <end position="1480"/>
    </location>
</feature>
<keyword evidence="29" id="KW-1185">Reference proteome</keyword>
<dbReference type="EC" id="2.7.10.1" evidence="2"/>
<name>A0AAV7XWT7_9NEOP</name>
<dbReference type="InterPro" id="IPR003599">
    <property type="entry name" value="Ig_sub"/>
</dbReference>
<feature type="binding site" evidence="19">
    <location>
        <begin position="834"/>
        <end position="841"/>
    </location>
    <ligand>
        <name>ATP</name>
        <dbReference type="ChEBI" id="CHEBI:30616"/>
    </ligand>
</feature>
<evidence type="ECO:0000256" key="20">
    <source>
        <dbReference type="PIRSR" id="PIRSR000615-3"/>
    </source>
</evidence>
<evidence type="ECO:0000256" key="22">
    <source>
        <dbReference type="PROSITE-ProRule" id="PRU10141"/>
    </source>
</evidence>
<dbReference type="PROSITE" id="PS00240">
    <property type="entry name" value="RECEPTOR_TYR_KIN_III"/>
    <property type="match status" value="1"/>
</dbReference>
<keyword evidence="15" id="KW-0325">Glycoprotein</keyword>
<dbReference type="InterPro" id="IPR003598">
    <property type="entry name" value="Ig_sub2"/>
</dbReference>
<keyword evidence="8" id="KW-0418">Kinase</keyword>
<feature type="region of interest" description="Disordered" evidence="23">
    <location>
        <begin position="1"/>
        <end position="20"/>
    </location>
</feature>
<dbReference type="CDD" id="cd00096">
    <property type="entry name" value="Ig"/>
    <property type="match status" value="3"/>
</dbReference>
<evidence type="ECO:0000256" key="7">
    <source>
        <dbReference type="ARBA" id="ARBA00022741"/>
    </source>
</evidence>
<proteinExistence type="predicted"/>
<evidence type="ECO:0000256" key="5">
    <source>
        <dbReference type="ARBA" id="ARBA00022679"/>
    </source>
</evidence>
<keyword evidence="13" id="KW-1015">Disulfide bond</keyword>
<keyword evidence="20" id="KW-0479">Metal-binding</keyword>
<dbReference type="InterPro" id="IPR000719">
    <property type="entry name" value="Prot_kinase_dom"/>
</dbReference>
<comment type="catalytic activity">
    <reaction evidence="17">
        <text>L-tyrosyl-[protein] + ATP = O-phospho-L-tyrosyl-[protein] + ADP + H(+)</text>
        <dbReference type="Rhea" id="RHEA:10596"/>
        <dbReference type="Rhea" id="RHEA-COMP:10136"/>
        <dbReference type="Rhea" id="RHEA-COMP:20101"/>
        <dbReference type="ChEBI" id="CHEBI:15378"/>
        <dbReference type="ChEBI" id="CHEBI:30616"/>
        <dbReference type="ChEBI" id="CHEBI:46858"/>
        <dbReference type="ChEBI" id="CHEBI:61978"/>
        <dbReference type="ChEBI" id="CHEBI:456216"/>
        <dbReference type="EC" id="2.7.10.1"/>
    </reaction>
</comment>
<dbReference type="InterPro" id="IPR001824">
    <property type="entry name" value="Tyr_kinase_rcpt_3_CS"/>
</dbReference>
<dbReference type="Gene3D" id="1.10.510.10">
    <property type="entry name" value="Transferase(Phosphotransferase) domain 1"/>
    <property type="match status" value="1"/>
</dbReference>
<keyword evidence="6 24" id="KW-0812">Transmembrane</keyword>
<dbReference type="InterPro" id="IPR050122">
    <property type="entry name" value="RTK"/>
</dbReference>
<evidence type="ECO:0000256" key="14">
    <source>
        <dbReference type="ARBA" id="ARBA00023170"/>
    </source>
</evidence>
<feature type="compositionally biased region" description="Polar residues" evidence="23">
    <location>
        <begin position="1290"/>
        <end position="1306"/>
    </location>
</feature>
<feature type="domain" description="Ig-like" evidence="27">
    <location>
        <begin position="654"/>
        <end position="741"/>
    </location>
</feature>
<dbReference type="PROSITE" id="PS50835">
    <property type="entry name" value="IG_LIKE"/>
    <property type="match status" value="3"/>
</dbReference>
<organism evidence="28 29">
    <name type="scientific">Megalurothrips usitatus</name>
    <name type="common">bean blossom thrips</name>
    <dbReference type="NCBI Taxonomy" id="439358"/>
    <lineage>
        <taxon>Eukaryota</taxon>
        <taxon>Metazoa</taxon>
        <taxon>Ecdysozoa</taxon>
        <taxon>Arthropoda</taxon>
        <taxon>Hexapoda</taxon>
        <taxon>Insecta</taxon>
        <taxon>Pterygota</taxon>
        <taxon>Neoptera</taxon>
        <taxon>Paraneoptera</taxon>
        <taxon>Thysanoptera</taxon>
        <taxon>Terebrantia</taxon>
        <taxon>Thripoidea</taxon>
        <taxon>Thripidae</taxon>
        <taxon>Megalurothrips</taxon>
    </lineage>
</organism>
<keyword evidence="5" id="KW-0808">Transferase</keyword>
<evidence type="ECO:0000256" key="4">
    <source>
        <dbReference type="ARBA" id="ARBA00022553"/>
    </source>
</evidence>
<gene>
    <name evidence="28" type="ORF">ONE63_006445</name>
</gene>
<evidence type="ECO:0000256" key="1">
    <source>
        <dbReference type="ARBA" id="ARBA00004251"/>
    </source>
</evidence>
<feature type="region of interest" description="Disordered" evidence="23">
    <location>
        <begin position="1290"/>
        <end position="1382"/>
    </location>
</feature>
<dbReference type="Pfam" id="PF13927">
    <property type="entry name" value="Ig_3"/>
    <property type="match status" value="1"/>
</dbReference>
<reference evidence="28" key="1">
    <citation type="submission" date="2022-12" db="EMBL/GenBank/DDBJ databases">
        <title>Chromosome-level genome assembly of the bean flower thrips Megalurothrips usitatus.</title>
        <authorList>
            <person name="Ma L."/>
            <person name="Liu Q."/>
            <person name="Li H."/>
            <person name="Cai W."/>
        </authorList>
    </citation>
    <scope>NUCLEOTIDE SEQUENCE</scope>
    <source>
        <strain evidence="28">Cailab_2022a</strain>
    </source>
</reference>
<feature type="compositionally biased region" description="Basic and acidic residues" evidence="23">
    <location>
        <begin position="1324"/>
        <end position="1336"/>
    </location>
</feature>
<keyword evidence="16" id="KW-0393">Immunoglobulin domain</keyword>
<dbReference type="GO" id="GO:0046872">
    <property type="term" value="F:metal ion binding"/>
    <property type="evidence" value="ECO:0007669"/>
    <property type="project" value="UniProtKB-KW"/>
</dbReference>
<evidence type="ECO:0000256" key="21">
    <source>
        <dbReference type="PIRSR" id="PIRSR000615-4"/>
    </source>
</evidence>
<dbReference type="PROSITE" id="PS50011">
    <property type="entry name" value="PROTEIN_KINASE_DOM"/>
    <property type="match status" value="1"/>
</dbReference>
<keyword evidence="20" id="KW-0460">Magnesium</keyword>
<evidence type="ECO:0000256" key="16">
    <source>
        <dbReference type="ARBA" id="ARBA00023319"/>
    </source>
</evidence>
<evidence type="ECO:0000256" key="23">
    <source>
        <dbReference type="SAM" id="MobiDB-lite"/>
    </source>
</evidence>
<keyword evidence="14" id="KW-0675">Receptor</keyword>
<keyword evidence="4" id="KW-0597">Phosphoprotein</keyword>
<keyword evidence="9 19" id="KW-0067">ATP-binding</keyword>
<keyword evidence="10 24" id="KW-1133">Transmembrane helix</keyword>
<dbReference type="Pfam" id="PF07714">
    <property type="entry name" value="PK_Tyr_Ser-Thr"/>
    <property type="match status" value="1"/>
</dbReference>
<keyword evidence="7 19" id="KW-0547">Nucleotide-binding</keyword>
<evidence type="ECO:0000256" key="25">
    <source>
        <dbReference type="SAM" id="SignalP"/>
    </source>
</evidence>
<dbReference type="InterPro" id="IPR007110">
    <property type="entry name" value="Ig-like_dom"/>
</dbReference>
<dbReference type="EMBL" id="JAPTSV010000003">
    <property type="protein sequence ID" value="KAJ1529690.1"/>
    <property type="molecule type" value="Genomic_DNA"/>
</dbReference>
<dbReference type="Pfam" id="PF07679">
    <property type="entry name" value="I-set"/>
    <property type="match status" value="1"/>
</dbReference>
<evidence type="ECO:0000256" key="10">
    <source>
        <dbReference type="ARBA" id="ARBA00022989"/>
    </source>
</evidence>
<dbReference type="SUPFAM" id="SSF48726">
    <property type="entry name" value="Immunoglobulin"/>
    <property type="match status" value="4"/>
</dbReference>
<feature type="active site" description="Proton acceptor" evidence="18">
    <location>
        <position position="1074"/>
    </location>
</feature>
<feature type="compositionally biased region" description="Polar residues" evidence="23">
    <location>
        <begin position="1358"/>
        <end position="1367"/>
    </location>
</feature>
<evidence type="ECO:0000256" key="15">
    <source>
        <dbReference type="ARBA" id="ARBA00023180"/>
    </source>
</evidence>
<evidence type="ECO:0000259" key="27">
    <source>
        <dbReference type="PROSITE" id="PS50835"/>
    </source>
</evidence>
<evidence type="ECO:0000256" key="24">
    <source>
        <dbReference type="SAM" id="Phobius"/>
    </source>
</evidence>
<evidence type="ECO:0000256" key="11">
    <source>
        <dbReference type="ARBA" id="ARBA00023136"/>
    </source>
</evidence>
<dbReference type="InterPro" id="IPR013098">
    <property type="entry name" value="Ig_I-set"/>
</dbReference>
<dbReference type="Gene3D" id="3.30.200.20">
    <property type="entry name" value="Phosphorylase Kinase, domain 1"/>
    <property type="match status" value="1"/>
</dbReference>
<keyword evidence="11 24" id="KW-0472">Membrane</keyword>
<dbReference type="GO" id="GO:0004714">
    <property type="term" value="F:transmembrane receptor protein tyrosine kinase activity"/>
    <property type="evidence" value="ECO:0007669"/>
    <property type="project" value="UniProtKB-EC"/>
</dbReference>
<dbReference type="GO" id="GO:0005886">
    <property type="term" value="C:plasma membrane"/>
    <property type="evidence" value="ECO:0007669"/>
    <property type="project" value="UniProtKB-SubCell"/>
</dbReference>
<evidence type="ECO:0000256" key="8">
    <source>
        <dbReference type="ARBA" id="ARBA00022777"/>
    </source>
</evidence>
<comment type="subcellular location">
    <subcellularLocation>
        <location evidence="1">Cell membrane</location>
        <topology evidence="1">Single-pass type I membrane protein</topology>
    </subcellularLocation>
</comment>
<dbReference type="FunFam" id="3.30.200.20:FF:000384">
    <property type="entry name" value="Receptor protein-tyrosine kinase"/>
    <property type="match status" value="1"/>
</dbReference>
<feature type="site" description="Important for interaction with phosphotyrosine-binding proteins" evidence="21">
    <location>
        <position position="1218"/>
    </location>
</feature>
<feature type="compositionally biased region" description="Basic and acidic residues" evidence="23">
    <location>
        <begin position="1345"/>
        <end position="1356"/>
    </location>
</feature>